<dbReference type="SUPFAM" id="SSF53686">
    <property type="entry name" value="Tryptophan synthase beta subunit-like PLP-dependent enzymes"/>
    <property type="match status" value="1"/>
</dbReference>
<dbReference type="RefSeq" id="WP_081142024.1">
    <property type="nucleotide sequence ID" value="NZ_CP015363.1"/>
</dbReference>
<dbReference type="GO" id="GO:0006535">
    <property type="term" value="P:cysteine biosynthetic process from serine"/>
    <property type="evidence" value="ECO:0007669"/>
    <property type="project" value="InterPro"/>
</dbReference>
<dbReference type="CDD" id="cd01561">
    <property type="entry name" value="CBS_like"/>
    <property type="match status" value="1"/>
</dbReference>
<feature type="domain" description="Tryptophan synthase beta chain-like PALP" evidence="7">
    <location>
        <begin position="10"/>
        <end position="304"/>
    </location>
</feature>
<name>A0A1V0N3Q8_9ARCH</name>
<keyword evidence="5" id="KW-0663">Pyridoxal phosphate</keyword>
<dbReference type="Pfam" id="PF00291">
    <property type="entry name" value="PALP"/>
    <property type="match status" value="1"/>
</dbReference>
<dbReference type="EMBL" id="CP015363">
    <property type="protein sequence ID" value="ARD84725.1"/>
    <property type="molecule type" value="Genomic_DNA"/>
</dbReference>
<keyword evidence="3" id="KW-0028">Amino-acid biosynthesis</keyword>
<dbReference type="InterPro" id="IPR050214">
    <property type="entry name" value="Cys_Synth/Cystath_Beta-Synth"/>
</dbReference>
<reference evidence="8 9" key="1">
    <citation type="submission" date="2011-10" db="EMBL/GenBank/DDBJ databases">
        <title>Metabolic and evolutionary patterns in the extreme acidophile Ferroplasma acidiphilum.</title>
        <authorList>
            <person name="Golyshina O.V."/>
            <person name="Kozyavkin S.A."/>
            <person name="Tatusov R.L."/>
            <person name="Slesarev A.I."/>
            <person name="Golyshin P.N."/>
        </authorList>
    </citation>
    <scope>NUCLEOTIDE SEQUENCE [LARGE SCALE GENOMIC DNA]</scope>
    <source>
        <strain evidence="9">Y</strain>
    </source>
</reference>
<evidence type="ECO:0000259" key="7">
    <source>
        <dbReference type="Pfam" id="PF00291"/>
    </source>
</evidence>
<sequence>MDDVRASVLSTIGNTPLVKLNRTGCRNIEIYVKLEYYSPGFSIKDRIAIGMIEDAERKGILKKGDTVIGKTSGNTGIGLAIACAVKGYKFITVMSAGNSMEKTVMLKALGAHVVLVPQQPGEEPDVVSRKDNEAVEKKTDELTEELHAYRPNQYINPVNYLIHEYTTGSEIIKQSDGNIDAFVAFVGTGGTFVGISSALKKFRKDIKCYPVEPDSAQFLAGKQVITTRHKIQGGGHAVKPPYWDESLVDGYLSVTDDEAIDTARHLASKEGIFPGFSGGANVAAAMKLDKTMDRGSIVVTVLPDSGLKYLSSDLYKF</sequence>
<dbReference type="GeneID" id="31676326"/>
<dbReference type="FunFam" id="3.40.50.1100:FF:000006">
    <property type="entry name" value="Cysteine synthase"/>
    <property type="match status" value="1"/>
</dbReference>
<evidence type="ECO:0000313" key="9">
    <source>
        <dbReference type="Proteomes" id="UP000192050"/>
    </source>
</evidence>
<keyword evidence="4" id="KW-0808">Transferase</keyword>
<dbReference type="PANTHER" id="PTHR10314">
    <property type="entry name" value="CYSTATHIONINE BETA-SYNTHASE"/>
    <property type="match status" value="1"/>
</dbReference>
<dbReference type="InterPro" id="IPR036052">
    <property type="entry name" value="TrpB-like_PALP_sf"/>
</dbReference>
<dbReference type="PROSITE" id="PS00901">
    <property type="entry name" value="CYS_SYNTHASE"/>
    <property type="match status" value="1"/>
</dbReference>
<organism evidence="8 9">
    <name type="scientific">Ferroplasma acidiphilum</name>
    <dbReference type="NCBI Taxonomy" id="74969"/>
    <lineage>
        <taxon>Archaea</taxon>
        <taxon>Methanobacteriati</taxon>
        <taxon>Thermoplasmatota</taxon>
        <taxon>Thermoplasmata</taxon>
        <taxon>Thermoplasmatales</taxon>
        <taxon>Ferroplasmaceae</taxon>
        <taxon>Ferroplasma</taxon>
    </lineage>
</organism>
<evidence type="ECO:0000313" key="8">
    <source>
        <dbReference type="EMBL" id="ARD84725.1"/>
    </source>
</evidence>
<evidence type="ECO:0000256" key="4">
    <source>
        <dbReference type="ARBA" id="ARBA00022679"/>
    </source>
</evidence>
<comment type="similarity">
    <text evidence="2">Belongs to the cysteine synthase/cystathionine beta-synthase family.</text>
</comment>
<dbReference type="InterPro" id="IPR001216">
    <property type="entry name" value="P-phosphate_BS"/>
</dbReference>
<dbReference type="OrthoDB" id="10138at2157"/>
<proteinExistence type="inferred from homology"/>
<comment type="cofactor">
    <cofactor evidence="1">
        <name>pyridoxal 5'-phosphate</name>
        <dbReference type="ChEBI" id="CHEBI:597326"/>
    </cofactor>
</comment>
<dbReference type="AlphaFoldDB" id="A0A1V0N3Q8"/>
<gene>
    <name evidence="8" type="primary">cysK</name>
    <name evidence="8" type="ORF">FAD_0825</name>
</gene>
<evidence type="ECO:0000256" key="1">
    <source>
        <dbReference type="ARBA" id="ARBA00001933"/>
    </source>
</evidence>
<evidence type="ECO:0000256" key="6">
    <source>
        <dbReference type="ARBA" id="ARBA00023192"/>
    </source>
</evidence>
<dbReference type="KEGG" id="fai:FAD_0825"/>
<evidence type="ECO:0000256" key="5">
    <source>
        <dbReference type="ARBA" id="ARBA00022898"/>
    </source>
</evidence>
<dbReference type="Gene3D" id="3.40.50.1100">
    <property type="match status" value="2"/>
</dbReference>
<dbReference type="GO" id="GO:0016740">
    <property type="term" value="F:transferase activity"/>
    <property type="evidence" value="ECO:0007669"/>
    <property type="project" value="UniProtKB-KW"/>
</dbReference>
<dbReference type="InterPro" id="IPR001926">
    <property type="entry name" value="TrpB-like_PALP"/>
</dbReference>
<keyword evidence="6" id="KW-0198">Cysteine biosynthesis</keyword>
<evidence type="ECO:0000256" key="3">
    <source>
        <dbReference type="ARBA" id="ARBA00022605"/>
    </source>
</evidence>
<dbReference type="Proteomes" id="UP000192050">
    <property type="component" value="Chromosome"/>
</dbReference>
<dbReference type="STRING" id="74969.FAD_0825"/>
<protein>
    <submittedName>
        <fullName evidence="8">Cysteine synthase</fullName>
    </submittedName>
</protein>
<evidence type="ECO:0000256" key="2">
    <source>
        <dbReference type="ARBA" id="ARBA00007103"/>
    </source>
</evidence>
<keyword evidence="9" id="KW-1185">Reference proteome</keyword>
<accession>A0A1V0N3Q8</accession>